<feature type="region of interest" description="Disordered" evidence="2">
    <location>
        <begin position="331"/>
        <end position="353"/>
    </location>
</feature>
<gene>
    <name evidence="4" type="ORF">Fcan01_18794</name>
</gene>
<dbReference type="GO" id="GO:0008270">
    <property type="term" value="F:zinc ion binding"/>
    <property type="evidence" value="ECO:0007669"/>
    <property type="project" value="UniProtKB-KW"/>
</dbReference>
<dbReference type="PANTHER" id="PTHR46035:SF1">
    <property type="entry name" value="TETRATRICOPEPTIDE REPEAT PROTEIN 4"/>
    <property type="match status" value="1"/>
</dbReference>
<dbReference type="PROSITE" id="PS50157">
    <property type="entry name" value="ZINC_FINGER_C2H2_2"/>
    <property type="match status" value="1"/>
</dbReference>
<feature type="region of interest" description="Disordered" evidence="2">
    <location>
        <begin position="285"/>
        <end position="306"/>
    </location>
</feature>
<feature type="non-terminal residue" evidence="4">
    <location>
        <position position="1"/>
    </location>
</feature>
<dbReference type="OrthoDB" id="8117402at2759"/>
<feature type="compositionally biased region" description="Basic and acidic residues" evidence="2">
    <location>
        <begin position="331"/>
        <end position="341"/>
    </location>
</feature>
<dbReference type="SUPFAM" id="SSF57667">
    <property type="entry name" value="beta-beta-alpha zinc fingers"/>
    <property type="match status" value="1"/>
</dbReference>
<evidence type="ECO:0000313" key="5">
    <source>
        <dbReference type="Proteomes" id="UP000198287"/>
    </source>
</evidence>
<dbReference type="GO" id="GO:0006457">
    <property type="term" value="P:protein folding"/>
    <property type="evidence" value="ECO:0007669"/>
    <property type="project" value="TreeGrafter"/>
</dbReference>
<dbReference type="AlphaFoldDB" id="A0A226DN21"/>
<dbReference type="GO" id="GO:0005634">
    <property type="term" value="C:nucleus"/>
    <property type="evidence" value="ECO:0007669"/>
    <property type="project" value="TreeGrafter"/>
</dbReference>
<dbReference type="Gene3D" id="3.30.160.60">
    <property type="entry name" value="Classic Zinc Finger"/>
    <property type="match status" value="1"/>
</dbReference>
<evidence type="ECO:0000256" key="2">
    <source>
        <dbReference type="SAM" id="MobiDB-lite"/>
    </source>
</evidence>
<name>A0A226DN21_FOLCA</name>
<feature type="compositionally biased region" description="Pro residues" evidence="2">
    <location>
        <begin position="1"/>
        <end position="13"/>
    </location>
</feature>
<sequence length="676" mass="75076">TFPTSGQPPPPPANIGGTRRFRNVSCEPPLFQSQMDAFSPSESLTLLLHALQQLKYSPDENTHLELSLQYKTDGHFLFNLGKHRIAASIFSEAIKTMEQGGETSCEEEEEVTAKIDALLPTLYNNRGVCQSNVDNFRSALTDFENALPDSEGNAQLSRHKEKSAKAKQTKESFILMERIGNSGVKIFLPHVDGQSGGWVKVDQGTALRDVMRQNGYYLPTNGVPAFSVISKTSKFSKVFQFIFAGMEIPLDVYTIILPDMLVLAEFMYGGEVTVPLQQLGRVVEPARRPTWPSSPQGSKSRSDDVQLQQDLASAQLDDDDGGNITVFQTDDGERSIVRDEGIPDSGSVSASETVPPLDAAVADDHQKHVVHEEYIANQEHVASQELVASQDHVVNQEHDEKHVANQEDVAHQKHVANQEVVANMEQVVNQEHVANQEHDKKHVANQEDVANQEHVAHQKHVVHEEHVANQEHVPHQHHQDEDVDIDVVGIDQEIDPGMELDGQSHSEASMVGDGVVVGQDQNHPLSRRSTRLATTLRKLAATLRDLATTPRKKLAATPRKLSATLGKFAETPRKKFAETRRKKLAAIPQNFTATRILRSHNKSGNVSSTGEPFVSNWNLVAHTHTHTGERLFGCFFCDASFRQKAHLEKHTTAVHLPREEESESPKIKRKKPVRGK</sequence>
<dbReference type="GO" id="GO:0030544">
    <property type="term" value="F:Hsp70 protein binding"/>
    <property type="evidence" value="ECO:0007669"/>
    <property type="project" value="TreeGrafter"/>
</dbReference>
<proteinExistence type="predicted"/>
<dbReference type="InterPro" id="IPR011990">
    <property type="entry name" value="TPR-like_helical_dom_sf"/>
</dbReference>
<dbReference type="STRING" id="158441.A0A226DN21"/>
<keyword evidence="1" id="KW-0479">Metal-binding</keyword>
<feature type="region of interest" description="Disordered" evidence="2">
    <location>
        <begin position="652"/>
        <end position="676"/>
    </location>
</feature>
<dbReference type="PROSITE" id="PS00028">
    <property type="entry name" value="ZINC_FINGER_C2H2_1"/>
    <property type="match status" value="1"/>
</dbReference>
<organism evidence="4 5">
    <name type="scientific">Folsomia candida</name>
    <name type="common">Springtail</name>
    <dbReference type="NCBI Taxonomy" id="158441"/>
    <lineage>
        <taxon>Eukaryota</taxon>
        <taxon>Metazoa</taxon>
        <taxon>Ecdysozoa</taxon>
        <taxon>Arthropoda</taxon>
        <taxon>Hexapoda</taxon>
        <taxon>Collembola</taxon>
        <taxon>Entomobryomorpha</taxon>
        <taxon>Isotomoidea</taxon>
        <taxon>Isotomidae</taxon>
        <taxon>Proisotominae</taxon>
        <taxon>Folsomia</taxon>
    </lineage>
</organism>
<evidence type="ECO:0000313" key="4">
    <source>
        <dbReference type="EMBL" id="OXA46623.1"/>
    </source>
</evidence>
<evidence type="ECO:0000259" key="3">
    <source>
        <dbReference type="PROSITE" id="PS50157"/>
    </source>
</evidence>
<dbReference type="Gene3D" id="1.25.40.10">
    <property type="entry name" value="Tetratricopeptide repeat domain"/>
    <property type="match status" value="1"/>
</dbReference>
<dbReference type="PANTHER" id="PTHR46035">
    <property type="entry name" value="TETRATRICOPEPTIDE REPEAT PROTEIN 4"/>
    <property type="match status" value="1"/>
</dbReference>
<accession>A0A226DN21</accession>
<dbReference type="EMBL" id="LNIX01000015">
    <property type="protein sequence ID" value="OXA46623.1"/>
    <property type="molecule type" value="Genomic_DNA"/>
</dbReference>
<evidence type="ECO:0000256" key="1">
    <source>
        <dbReference type="PROSITE-ProRule" id="PRU00042"/>
    </source>
</evidence>
<keyword evidence="1" id="KW-0862">Zinc</keyword>
<keyword evidence="1" id="KW-0863">Zinc-finger</keyword>
<reference evidence="4 5" key="1">
    <citation type="submission" date="2015-12" db="EMBL/GenBank/DDBJ databases">
        <title>The genome of Folsomia candida.</title>
        <authorList>
            <person name="Faddeeva A."/>
            <person name="Derks M.F."/>
            <person name="Anvar Y."/>
            <person name="Smit S."/>
            <person name="Van Straalen N."/>
            <person name="Roelofs D."/>
        </authorList>
    </citation>
    <scope>NUCLEOTIDE SEQUENCE [LARGE SCALE GENOMIC DNA]</scope>
    <source>
        <strain evidence="4 5">VU population</strain>
        <tissue evidence="4">Whole body</tissue>
    </source>
</reference>
<dbReference type="Proteomes" id="UP000198287">
    <property type="component" value="Unassembled WGS sequence"/>
</dbReference>
<dbReference type="GO" id="GO:0005829">
    <property type="term" value="C:cytosol"/>
    <property type="evidence" value="ECO:0007669"/>
    <property type="project" value="TreeGrafter"/>
</dbReference>
<feature type="domain" description="C2H2-type" evidence="3">
    <location>
        <begin position="632"/>
        <end position="660"/>
    </location>
</feature>
<dbReference type="InterPro" id="IPR036236">
    <property type="entry name" value="Znf_C2H2_sf"/>
</dbReference>
<feature type="compositionally biased region" description="Basic residues" evidence="2">
    <location>
        <begin position="667"/>
        <end position="676"/>
    </location>
</feature>
<dbReference type="SUPFAM" id="SSF48452">
    <property type="entry name" value="TPR-like"/>
    <property type="match status" value="1"/>
</dbReference>
<comment type="caution">
    <text evidence="4">The sequence shown here is derived from an EMBL/GenBank/DDBJ whole genome shotgun (WGS) entry which is preliminary data.</text>
</comment>
<feature type="compositionally biased region" description="Basic and acidic residues" evidence="2">
    <location>
        <begin position="652"/>
        <end position="666"/>
    </location>
</feature>
<dbReference type="InterPro" id="IPR013087">
    <property type="entry name" value="Znf_C2H2_type"/>
</dbReference>
<keyword evidence="5" id="KW-1185">Reference proteome</keyword>
<feature type="region of interest" description="Disordered" evidence="2">
    <location>
        <begin position="1"/>
        <end position="20"/>
    </location>
</feature>
<dbReference type="GO" id="GO:0051879">
    <property type="term" value="F:Hsp90 protein binding"/>
    <property type="evidence" value="ECO:0007669"/>
    <property type="project" value="TreeGrafter"/>
</dbReference>
<protein>
    <submittedName>
        <fullName evidence="4">Putative transcription factor Ken</fullName>
    </submittedName>
</protein>